<dbReference type="Proteomes" id="UP000053039">
    <property type="component" value="Unassembled WGS sequence"/>
</dbReference>
<gene>
    <name evidence="2" type="ORF">AQI94_21720</name>
</gene>
<feature type="transmembrane region" description="Helical" evidence="1">
    <location>
        <begin position="236"/>
        <end position="257"/>
    </location>
</feature>
<feature type="transmembrane region" description="Helical" evidence="1">
    <location>
        <begin position="154"/>
        <end position="178"/>
    </location>
</feature>
<dbReference type="EMBL" id="LMWM01000024">
    <property type="protein sequence ID" value="KUM86342.1"/>
    <property type="molecule type" value="Genomic_DNA"/>
</dbReference>
<keyword evidence="1" id="KW-1133">Transmembrane helix</keyword>
<feature type="transmembrane region" description="Helical" evidence="1">
    <location>
        <begin position="20"/>
        <end position="37"/>
    </location>
</feature>
<dbReference type="AlphaFoldDB" id="A0A101N4E4"/>
<feature type="transmembrane region" description="Helical" evidence="1">
    <location>
        <begin position="124"/>
        <end position="148"/>
    </location>
</feature>
<comment type="caution">
    <text evidence="2">The sequence shown here is derived from an EMBL/GenBank/DDBJ whole genome shotgun (WGS) entry which is preliminary data.</text>
</comment>
<feature type="transmembrane region" description="Helical" evidence="1">
    <location>
        <begin position="451"/>
        <end position="469"/>
    </location>
</feature>
<feature type="transmembrane region" description="Helical" evidence="1">
    <location>
        <begin position="340"/>
        <end position="362"/>
    </location>
</feature>
<reference evidence="2 3" key="1">
    <citation type="submission" date="2015-10" db="EMBL/GenBank/DDBJ databases">
        <title>Draft genome sequence of Streptomyces pseudovenezuelae DSM 40212, type strain for the species Streptomyces pseudovenezuelae.</title>
        <authorList>
            <person name="Ruckert C."/>
            <person name="Winkler A."/>
            <person name="Kalinowski J."/>
            <person name="Kampfer P."/>
            <person name="Glaeser S."/>
        </authorList>
    </citation>
    <scope>NUCLEOTIDE SEQUENCE [LARGE SCALE GENOMIC DNA]</scope>
    <source>
        <strain evidence="2 3">DSM 40212</strain>
    </source>
</reference>
<feature type="transmembrane region" description="Helical" evidence="1">
    <location>
        <begin position="420"/>
        <end position="444"/>
    </location>
</feature>
<name>A0A101N4E4_9ACTN</name>
<feature type="transmembrane region" description="Helical" evidence="1">
    <location>
        <begin position="391"/>
        <end position="414"/>
    </location>
</feature>
<keyword evidence="1" id="KW-0472">Membrane</keyword>
<evidence type="ECO:0000313" key="2">
    <source>
        <dbReference type="EMBL" id="KUM86342.1"/>
    </source>
</evidence>
<sequence>MTSLVGTGVLLRFNLRRDRLMIPVWVAVNTLMVLSMPNTLKSMYGTAAERADLLDQVATNSSFRALIGPVFGDSLGALTAWRVGVYAGALAAVTGLLVVVRHTRDEEESGRQELISSGVVGRRASLTAALLAAGVASGVLALLVTAGLAGQGAVGALAFGLGLAAVGMLFATAAAVVAQLTESARLARGLTAGVLGAAFVLRAAGDSASTDGSSALTWLSPLGWLSQLRPFAGERWWVLVLFAAAIAGQGALAYVLAGRRDVGMGFVATRPGPSSGRLGTAGALAWRLQRGSVLGWSIGFFLAGVVYGGLTDGVADLVGDNEKAREIFERMGGRSGITDAFLASMTGMLGLVAALYVVASVLRLHGEETSMRAEPLLANAVGRLRWASGHLVIAFGGSALIMLLAGLGFAVGYGKEVGPILGGCLVQLPAVWVVAGLAVLLYGLAPRLAPLAWAVAGAVLLIGWVGPALDVPRTVLDLSPFGHLPKLPGGEMEWGPVLVLLGLAGVLVAAGLAGLRRRDLTT</sequence>
<proteinExistence type="predicted"/>
<dbReference type="OrthoDB" id="2014935at2"/>
<accession>A0A101N4E4</accession>
<feature type="transmembrane region" description="Helical" evidence="1">
    <location>
        <begin position="185"/>
        <end position="204"/>
    </location>
</feature>
<feature type="transmembrane region" description="Helical" evidence="1">
    <location>
        <begin position="293"/>
        <end position="310"/>
    </location>
</feature>
<evidence type="ECO:0000313" key="3">
    <source>
        <dbReference type="Proteomes" id="UP000053039"/>
    </source>
</evidence>
<protein>
    <submittedName>
        <fullName evidence="2">ABC transporter permease</fullName>
    </submittedName>
</protein>
<feature type="transmembrane region" description="Helical" evidence="1">
    <location>
        <begin position="83"/>
        <end position="103"/>
    </location>
</feature>
<evidence type="ECO:0000256" key="1">
    <source>
        <dbReference type="SAM" id="Phobius"/>
    </source>
</evidence>
<organism evidence="2 3">
    <name type="scientific">Streptomyces pseudovenezuelae</name>
    <dbReference type="NCBI Taxonomy" id="67350"/>
    <lineage>
        <taxon>Bacteria</taxon>
        <taxon>Bacillati</taxon>
        <taxon>Actinomycetota</taxon>
        <taxon>Actinomycetes</taxon>
        <taxon>Kitasatosporales</taxon>
        <taxon>Streptomycetaceae</taxon>
        <taxon>Streptomyces</taxon>
        <taxon>Streptomyces aurantiacus group</taxon>
    </lineage>
</organism>
<keyword evidence="1" id="KW-0812">Transmembrane</keyword>
<dbReference type="RefSeq" id="WP_031041666.1">
    <property type="nucleotide sequence ID" value="NZ_KQ948148.1"/>
</dbReference>
<feature type="transmembrane region" description="Helical" evidence="1">
    <location>
        <begin position="494"/>
        <end position="515"/>
    </location>
</feature>